<keyword evidence="3" id="KW-0808">Transferase</keyword>
<feature type="compositionally biased region" description="Polar residues" evidence="10">
    <location>
        <begin position="52"/>
        <end position="72"/>
    </location>
</feature>
<dbReference type="Pfam" id="PF00069">
    <property type="entry name" value="Pkinase"/>
    <property type="match status" value="1"/>
</dbReference>
<feature type="binding site" evidence="9">
    <location>
        <position position="260"/>
    </location>
    <ligand>
        <name>ATP</name>
        <dbReference type="ChEBI" id="CHEBI:30616"/>
    </ligand>
</feature>
<dbReference type="Proteomes" id="UP000002605">
    <property type="component" value="Chromosome 6"/>
</dbReference>
<dbReference type="OrthoDB" id="4062651at2759"/>
<feature type="region of interest" description="Disordered" evidence="10">
    <location>
        <begin position="628"/>
        <end position="672"/>
    </location>
</feature>
<dbReference type="VEuPathDB" id="FungiDB:CD36_61800"/>
<comment type="catalytic activity">
    <reaction evidence="8">
        <text>L-seryl-[protein] + ATP = O-phospho-L-seryl-[protein] + ADP + H(+)</text>
        <dbReference type="Rhea" id="RHEA:17989"/>
        <dbReference type="Rhea" id="RHEA-COMP:9863"/>
        <dbReference type="Rhea" id="RHEA-COMP:11604"/>
        <dbReference type="ChEBI" id="CHEBI:15378"/>
        <dbReference type="ChEBI" id="CHEBI:29999"/>
        <dbReference type="ChEBI" id="CHEBI:30616"/>
        <dbReference type="ChEBI" id="CHEBI:83421"/>
        <dbReference type="ChEBI" id="CHEBI:456216"/>
        <dbReference type="EC" id="2.7.11.1"/>
    </reaction>
</comment>
<organism evidence="13 14">
    <name type="scientific">Candida dubliniensis (strain CD36 / ATCC MYA-646 / CBS 7987 / NCPF 3949 / NRRL Y-17841)</name>
    <name type="common">Yeast</name>
    <dbReference type="NCBI Taxonomy" id="573826"/>
    <lineage>
        <taxon>Eukaryota</taxon>
        <taxon>Fungi</taxon>
        <taxon>Dikarya</taxon>
        <taxon>Ascomycota</taxon>
        <taxon>Saccharomycotina</taxon>
        <taxon>Pichiomycetes</taxon>
        <taxon>Debaryomycetaceae</taxon>
        <taxon>Candida/Lodderomyces clade</taxon>
        <taxon>Candida</taxon>
    </lineage>
</organism>
<evidence type="ECO:0000313" key="12">
    <source>
        <dbReference type="CGD" id="CAL0000161758"/>
    </source>
</evidence>
<evidence type="ECO:0000256" key="9">
    <source>
        <dbReference type="PROSITE-ProRule" id="PRU10141"/>
    </source>
</evidence>
<protein>
    <recommendedName>
        <fullName evidence="1">non-specific serine/threonine protein kinase</fullName>
        <ecNumber evidence="1">2.7.11.1</ecNumber>
    </recommendedName>
</protein>
<reference evidence="13 14" key="1">
    <citation type="journal article" date="2009" name="Genome Res.">
        <title>Comparative genomics of the fungal pathogens Candida dubliniensis and Candida albicans.</title>
        <authorList>
            <person name="Jackson A.P."/>
            <person name="Gamble J.A."/>
            <person name="Yeomans T."/>
            <person name="Moran G.P."/>
            <person name="Saunders D."/>
            <person name="Harris D."/>
            <person name="Aslett M."/>
            <person name="Barrell J.F."/>
            <person name="Butler G."/>
            <person name="Citiulo F."/>
            <person name="Coleman D.C."/>
            <person name="de Groot P.W.J."/>
            <person name="Goodwin T.J."/>
            <person name="Quail M.A."/>
            <person name="McQuillan J."/>
            <person name="Munro C.A."/>
            <person name="Pain A."/>
            <person name="Poulter R.T."/>
            <person name="Rajandream M.A."/>
            <person name="Renauld H."/>
            <person name="Spiering M.J."/>
            <person name="Tivey A."/>
            <person name="Gow N.A.R."/>
            <person name="Barrell B."/>
            <person name="Sullivan D.J."/>
            <person name="Berriman M."/>
        </authorList>
    </citation>
    <scope>NUCLEOTIDE SEQUENCE [LARGE SCALE GENOMIC DNA]</scope>
    <source>
        <strain evidence="14">CD36 / ATCC MYA-646 / CBS 7987 / NCPF 3949 / NRRL Y-17841</strain>
    </source>
</reference>
<feature type="compositionally biased region" description="Acidic residues" evidence="10">
    <location>
        <begin position="693"/>
        <end position="711"/>
    </location>
</feature>
<dbReference type="PROSITE" id="PS00108">
    <property type="entry name" value="PROTEIN_KINASE_ST"/>
    <property type="match status" value="1"/>
</dbReference>
<dbReference type="GO" id="GO:0005524">
    <property type="term" value="F:ATP binding"/>
    <property type="evidence" value="ECO:0007669"/>
    <property type="project" value="UniProtKB-UniRule"/>
</dbReference>
<feature type="region of interest" description="Disordered" evidence="10">
    <location>
        <begin position="567"/>
        <end position="611"/>
    </location>
</feature>
<dbReference type="Gene3D" id="1.10.510.10">
    <property type="entry name" value="Transferase(Phosphotransferase) domain 1"/>
    <property type="match status" value="1"/>
</dbReference>
<keyword evidence="2 13" id="KW-0723">Serine/threonine-protein kinase</keyword>
<dbReference type="InterPro" id="IPR011009">
    <property type="entry name" value="Kinase-like_dom_sf"/>
</dbReference>
<comment type="catalytic activity">
    <reaction evidence="7">
        <text>L-threonyl-[protein] + ATP = O-phospho-L-threonyl-[protein] + ADP + H(+)</text>
        <dbReference type="Rhea" id="RHEA:46608"/>
        <dbReference type="Rhea" id="RHEA-COMP:11060"/>
        <dbReference type="Rhea" id="RHEA-COMP:11605"/>
        <dbReference type="ChEBI" id="CHEBI:15378"/>
        <dbReference type="ChEBI" id="CHEBI:30013"/>
        <dbReference type="ChEBI" id="CHEBI:30616"/>
        <dbReference type="ChEBI" id="CHEBI:61977"/>
        <dbReference type="ChEBI" id="CHEBI:456216"/>
        <dbReference type="EC" id="2.7.11.1"/>
    </reaction>
</comment>
<feature type="region of interest" description="Disordered" evidence="10">
    <location>
        <begin position="1"/>
        <end position="119"/>
    </location>
</feature>
<dbReference type="GO" id="GO:0004674">
    <property type="term" value="F:protein serine/threonine kinase activity"/>
    <property type="evidence" value="ECO:0007669"/>
    <property type="project" value="UniProtKB-KW"/>
</dbReference>
<gene>
    <name evidence="12" type="ordered locus">Cd36_61800</name>
    <name evidence="13" type="ORF">CD36_61800</name>
</gene>
<keyword evidence="4 9" id="KW-0547">Nucleotide-binding</keyword>
<dbReference type="PROSITE" id="PS00107">
    <property type="entry name" value="PROTEIN_KINASE_ATP"/>
    <property type="match status" value="1"/>
</dbReference>
<dbReference type="GO" id="GO:0005737">
    <property type="term" value="C:cytoplasm"/>
    <property type="evidence" value="ECO:0007669"/>
    <property type="project" value="TreeGrafter"/>
</dbReference>
<dbReference type="SUPFAM" id="SSF56112">
    <property type="entry name" value="Protein kinase-like (PK-like)"/>
    <property type="match status" value="1"/>
</dbReference>
<evidence type="ECO:0000256" key="7">
    <source>
        <dbReference type="ARBA" id="ARBA00047899"/>
    </source>
</evidence>
<evidence type="ECO:0000256" key="10">
    <source>
        <dbReference type="SAM" id="MobiDB-lite"/>
    </source>
</evidence>
<dbReference type="GO" id="GO:0035556">
    <property type="term" value="P:intracellular signal transduction"/>
    <property type="evidence" value="ECO:0007669"/>
    <property type="project" value="TreeGrafter"/>
</dbReference>
<evidence type="ECO:0000256" key="5">
    <source>
        <dbReference type="ARBA" id="ARBA00022777"/>
    </source>
</evidence>
<keyword evidence="5 13" id="KW-0418">Kinase</keyword>
<evidence type="ECO:0000256" key="2">
    <source>
        <dbReference type="ARBA" id="ARBA00022527"/>
    </source>
</evidence>
<evidence type="ECO:0000256" key="8">
    <source>
        <dbReference type="ARBA" id="ARBA00048679"/>
    </source>
</evidence>
<dbReference type="PANTHER" id="PTHR24346">
    <property type="entry name" value="MAP/MICROTUBULE AFFINITY-REGULATING KINASE"/>
    <property type="match status" value="1"/>
</dbReference>
<feature type="compositionally biased region" description="Basic and acidic residues" evidence="10">
    <location>
        <begin position="1"/>
        <end position="17"/>
    </location>
</feature>
<evidence type="ECO:0000259" key="11">
    <source>
        <dbReference type="PROSITE" id="PS50011"/>
    </source>
</evidence>
<dbReference type="GO" id="GO:0030447">
    <property type="term" value="P:filamentous growth"/>
    <property type="evidence" value="ECO:0007669"/>
    <property type="project" value="UniProtKB-ARBA"/>
</dbReference>
<dbReference type="SMART" id="SM00220">
    <property type="entry name" value="S_TKc"/>
    <property type="match status" value="1"/>
</dbReference>
<feature type="compositionally biased region" description="Polar residues" evidence="10">
    <location>
        <begin position="567"/>
        <end position="590"/>
    </location>
</feature>
<dbReference type="PANTHER" id="PTHR24346:SF75">
    <property type="entry name" value="AURORA KINASE"/>
    <property type="match status" value="1"/>
</dbReference>
<dbReference type="eggNOG" id="KOG0583">
    <property type="taxonomic scope" value="Eukaryota"/>
</dbReference>
<dbReference type="InterPro" id="IPR008271">
    <property type="entry name" value="Ser/Thr_kinase_AS"/>
</dbReference>
<sequence>MTKEHSIRNIFKKDKTPDTASTTSTASASHTGLSKLFHKESKPITPPIKRTPSISSLKRRNTNPTQTSGISLNNHNHHHHQDSQNNNDTATNGNTHSSSKPVNRSRSNSDRLGHVPPTGRKVLSKAETFAHLQQLDTRNAAKQQLRNHRVPSNHLSSPLSAAPHSDKIVYNPYGLNKTATQERPKNTSFYLSGVNDGERVLSNPVASPNDYLPAELHQQHVNLLEDFEIDVHTKKLGDGGSSDVRIINSCHHKKDLYALKKFTLLSKETDEDFYKRVSEEYKIHRKAAISRHVVNAFAILRIQSQSNLTRGWGMVMEFCGGGDLFSLIVKPGWKSTPLVEKYCLFKQIAYGVKFLHDHDIVHRDLKPENVLLDANGLAKLCDFGVSEFGHEIPEDFSSPVKLSTAYVGSPPYAPPEVMLLKEKSATEIKAFAYDPFKMDCWGLGMLLFCLVYGGVPFQQSSPNDHAFRDYKFSHKRFCTDHHNFKSNQGYPRGPGSEFKLAAKFENNGASRVAWKLCDPSENTRYTMDMLFDDPWFQSVEMCIYESLDQEVNPFVLPGTGENIDTHSVSGYSSVNNSQAPSRRGTFTSRPIGSGAGSGYNSHDESSNGLSSSFRSMLDLKDVQQKITRTDEPIPSNSSVHSNESSSARTKSKLDHPSSPGSLLSPGTPTLQSIPADRVAQTTSPINASLPAVEESDIEHESESDIQPDETENSGLQILPPIDDVVVASPSSLTHEPQEQEVLDSAESCISLPPNRDQVFAGKDGEMCSLADLRPAALKSATDLQLSADGMCDLGYKIKKHHHTEVSNVSNSSRR</sequence>
<dbReference type="KEGG" id="cdu:CD36_61800"/>
<feature type="region of interest" description="Disordered" evidence="10">
    <location>
        <begin position="143"/>
        <end position="165"/>
    </location>
</feature>
<evidence type="ECO:0000256" key="3">
    <source>
        <dbReference type="ARBA" id="ARBA00022679"/>
    </source>
</evidence>
<proteinExistence type="predicted"/>
<dbReference type="HOGENOM" id="CLU_009275_0_0_1"/>
<dbReference type="EMBL" id="FM992693">
    <property type="protein sequence ID" value="CAX41105.1"/>
    <property type="molecule type" value="Genomic_DNA"/>
</dbReference>
<feature type="compositionally biased region" description="Low complexity" evidence="10">
    <location>
        <begin position="19"/>
        <end position="29"/>
    </location>
</feature>
<dbReference type="EC" id="2.7.11.1" evidence="1"/>
<dbReference type="PROSITE" id="PS50011">
    <property type="entry name" value="PROTEIN_KINASE_DOM"/>
    <property type="match status" value="1"/>
</dbReference>
<evidence type="ECO:0000256" key="4">
    <source>
        <dbReference type="ARBA" id="ARBA00022741"/>
    </source>
</evidence>
<feature type="compositionally biased region" description="Polar residues" evidence="10">
    <location>
        <begin position="89"/>
        <end position="106"/>
    </location>
</feature>
<evidence type="ECO:0000256" key="6">
    <source>
        <dbReference type="ARBA" id="ARBA00022840"/>
    </source>
</evidence>
<feature type="compositionally biased region" description="Low complexity" evidence="10">
    <location>
        <begin position="656"/>
        <end position="670"/>
    </location>
</feature>
<dbReference type="RefSeq" id="XP_002420950.1">
    <property type="nucleotide sequence ID" value="XM_002420905.1"/>
</dbReference>
<feature type="compositionally biased region" description="Low complexity" evidence="10">
    <location>
        <begin position="635"/>
        <end position="646"/>
    </location>
</feature>
<evidence type="ECO:0000256" key="1">
    <source>
        <dbReference type="ARBA" id="ARBA00012513"/>
    </source>
</evidence>
<dbReference type="InterPro" id="IPR000719">
    <property type="entry name" value="Prot_kinase_dom"/>
</dbReference>
<dbReference type="InterPro" id="IPR017441">
    <property type="entry name" value="Protein_kinase_ATP_BS"/>
</dbReference>
<feature type="region of interest" description="Disordered" evidence="10">
    <location>
        <begin position="688"/>
        <end position="715"/>
    </location>
</feature>
<evidence type="ECO:0000313" key="13">
    <source>
        <dbReference type="EMBL" id="CAX41105.1"/>
    </source>
</evidence>
<dbReference type="GeneID" id="8048818"/>
<keyword evidence="6 9" id="KW-0067">ATP-binding</keyword>
<evidence type="ECO:0000313" key="14">
    <source>
        <dbReference type="Proteomes" id="UP000002605"/>
    </source>
</evidence>
<keyword evidence="14" id="KW-1185">Reference proteome</keyword>
<feature type="domain" description="Protein kinase" evidence="11">
    <location>
        <begin position="230"/>
        <end position="536"/>
    </location>
</feature>
<dbReference type="CGD" id="CAL0000161758">
    <property type="gene designation" value="Cd36_61800"/>
</dbReference>
<dbReference type="FunFam" id="1.10.510.10:FF:000949">
    <property type="entry name" value="Serine/threonine-protein kinase PTK1/STK1"/>
    <property type="match status" value="1"/>
</dbReference>
<accession>B9WIN8</accession>
<dbReference type="AlphaFoldDB" id="B9WIN8"/>
<name>B9WIN8_CANDC</name>